<name>A0A2R4T3E9_9ACTN</name>
<evidence type="ECO:0000256" key="1">
    <source>
        <dbReference type="SAM" id="MobiDB-lite"/>
    </source>
</evidence>
<accession>A0A2R4T3E9</accession>
<dbReference type="KEGG" id="slk:SLUN_17305"/>
<evidence type="ECO:0000313" key="2">
    <source>
        <dbReference type="EMBL" id="AVZ73673.1"/>
    </source>
</evidence>
<reference evidence="2 3" key="1">
    <citation type="submission" date="2018-01" db="EMBL/GenBank/DDBJ databases">
        <title>Complete genome sequence of Streptomyces lunaelactis MM109T, a Ferroverdin A producer isolated from cave moonmilk deposits.</title>
        <authorList>
            <person name="Naome A."/>
            <person name="Martinet L."/>
            <person name="Maciejewska M."/>
            <person name="Anderssen S."/>
            <person name="Adam D."/>
            <person name="Tenconi E."/>
            <person name="Deflandre B."/>
            <person name="Arguelles-Arias A."/>
            <person name="Calusinska M."/>
            <person name="Copieters W."/>
            <person name="Karim L."/>
            <person name="Hanikenne M."/>
            <person name="Baurain D."/>
            <person name="van Wezel G."/>
            <person name="Smargiasso N."/>
            <person name="de Pauw E."/>
            <person name="Delfosse P."/>
            <person name="Rigali S."/>
        </authorList>
    </citation>
    <scope>NUCLEOTIDE SEQUENCE [LARGE SCALE GENOMIC DNA]</scope>
    <source>
        <strain evidence="2 3">MM109</strain>
    </source>
</reference>
<feature type="compositionally biased region" description="Basic and acidic residues" evidence="1">
    <location>
        <begin position="50"/>
        <end position="64"/>
    </location>
</feature>
<keyword evidence="3" id="KW-1185">Reference proteome</keyword>
<gene>
    <name evidence="2" type="ORF">SLUN_17305</name>
</gene>
<dbReference type="RefSeq" id="WP_108149351.1">
    <property type="nucleotide sequence ID" value="NZ_CP026304.1"/>
</dbReference>
<dbReference type="EMBL" id="CP026304">
    <property type="protein sequence ID" value="AVZ73673.1"/>
    <property type="molecule type" value="Genomic_DNA"/>
</dbReference>
<sequence length="64" mass="7023">MTTMSGPVHLNTPLLEPAPVGGCDVCAALARQREENRRTGDMSAVSDANIEIRRHSGPEHRRRT</sequence>
<evidence type="ECO:0000313" key="3">
    <source>
        <dbReference type="Proteomes" id="UP000244201"/>
    </source>
</evidence>
<protein>
    <submittedName>
        <fullName evidence="2">Uncharacterized protein</fullName>
    </submittedName>
</protein>
<organism evidence="2 3">
    <name type="scientific">Streptomyces lunaelactis</name>
    <dbReference type="NCBI Taxonomy" id="1535768"/>
    <lineage>
        <taxon>Bacteria</taxon>
        <taxon>Bacillati</taxon>
        <taxon>Actinomycetota</taxon>
        <taxon>Actinomycetes</taxon>
        <taxon>Kitasatosporales</taxon>
        <taxon>Streptomycetaceae</taxon>
        <taxon>Streptomyces</taxon>
    </lineage>
</organism>
<feature type="region of interest" description="Disordered" evidence="1">
    <location>
        <begin position="33"/>
        <end position="64"/>
    </location>
</feature>
<dbReference type="OrthoDB" id="4235442at2"/>
<dbReference type="Proteomes" id="UP000244201">
    <property type="component" value="Chromosome"/>
</dbReference>
<proteinExistence type="predicted"/>
<dbReference type="AlphaFoldDB" id="A0A2R4T3E9"/>
<dbReference type="GeneID" id="55657021"/>